<dbReference type="EC" id="2.4.1.228" evidence="2"/>
<dbReference type="Pfam" id="PF04572">
    <property type="entry name" value="Gb3_synth"/>
    <property type="match status" value="1"/>
</dbReference>
<protein>
    <submittedName>
        <fullName evidence="2">Lactosylceramide 4-alpha-galactosyltransferase</fullName>
        <ecNumber evidence="2">2.4.1.228</ecNumber>
    </submittedName>
</protein>
<dbReference type="AlphaFoldDB" id="A0ABD1GNF4"/>
<keyword evidence="3" id="KW-1185">Reference proteome</keyword>
<gene>
    <name evidence="2" type="ORF">AAHA92_22223</name>
</gene>
<dbReference type="InterPro" id="IPR044789">
    <property type="entry name" value="Put_A1-4-GlycosylTfrase_plant"/>
</dbReference>
<dbReference type="PANTHER" id="PTHR46781">
    <property type="entry name" value="ALPHA 1,4-GLYCOSYLTRANSFERASE FAMILY PROTEIN"/>
    <property type="match status" value="1"/>
</dbReference>
<dbReference type="InterPro" id="IPR029044">
    <property type="entry name" value="Nucleotide-diphossugar_trans"/>
</dbReference>
<dbReference type="SUPFAM" id="SSF53448">
    <property type="entry name" value="Nucleotide-diphospho-sugar transferases"/>
    <property type="match status" value="1"/>
</dbReference>
<accession>A0ABD1GNF4</accession>
<dbReference type="PANTHER" id="PTHR46781:SF2">
    <property type="entry name" value="ALPHA 1,4-GLYCOSYLTRANSFERASE FAMILY PROTEIN"/>
    <property type="match status" value="1"/>
</dbReference>
<dbReference type="GO" id="GO:0050512">
    <property type="term" value="F:lactosylceramide 4-alpha-galactosyltransferase activity"/>
    <property type="evidence" value="ECO:0007669"/>
    <property type="project" value="UniProtKB-EC"/>
</dbReference>
<organism evidence="2 3">
    <name type="scientific">Salvia divinorum</name>
    <name type="common">Maria pastora</name>
    <name type="synonym">Diviner's sage</name>
    <dbReference type="NCBI Taxonomy" id="28513"/>
    <lineage>
        <taxon>Eukaryota</taxon>
        <taxon>Viridiplantae</taxon>
        <taxon>Streptophyta</taxon>
        <taxon>Embryophyta</taxon>
        <taxon>Tracheophyta</taxon>
        <taxon>Spermatophyta</taxon>
        <taxon>Magnoliopsida</taxon>
        <taxon>eudicotyledons</taxon>
        <taxon>Gunneridae</taxon>
        <taxon>Pentapetalae</taxon>
        <taxon>asterids</taxon>
        <taxon>lamiids</taxon>
        <taxon>Lamiales</taxon>
        <taxon>Lamiaceae</taxon>
        <taxon>Nepetoideae</taxon>
        <taxon>Mentheae</taxon>
        <taxon>Salviinae</taxon>
        <taxon>Salvia</taxon>
        <taxon>Salvia subgen. Calosphace</taxon>
    </lineage>
</organism>
<dbReference type="InterPro" id="IPR007577">
    <property type="entry name" value="GlycoTrfase_DXD_sugar-bd_CS"/>
</dbReference>
<evidence type="ECO:0000313" key="2">
    <source>
        <dbReference type="EMBL" id="KAL1545504.1"/>
    </source>
</evidence>
<proteinExistence type="predicted"/>
<dbReference type="InterPro" id="IPR007652">
    <property type="entry name" value="A1-4-GlycosylTfrase_dom"/>
</dbReference>
<name>A0ABD1GNF4_SALDI</name>
<evidence type="ECO:0000259" key="1">
    <source>
        <dbReference type="Pfam" id="PF04572"/>
    </source>
</evidence>
<dbReference type="Pfam" id="PF04488">
    <property type="entry name" value="Gly_transf_sug"/>
    <property type="match status" value="1"/>
</dbReference>
<dbReference type="Proteomes" id="UP001567538">
    <property type="component" value="Unassembled WGS sequence"/>
</dbReference>
<evidence type="ECO:0000313" key="3">
    <source>
        <dbReference type="Proteomes" id="UP001567538"/>
    </source>
</evidence>
<feature type="domain" description="Alpha 1,4-glycosyltransferase" evidence="1">
    <location>
        <begin position="264"/>
        <end position="388"/>
    </location>
</feature>
<dbReference type="EMBL" id="JBEAFC010000008">
    <property type="protein sequence ID" value="KAL1545504.1"/>
    <property type="molecule type" value="Genomic_DNA"/>
</dbReference>
<comment type="caution">
    <text evidence="2">The sequence shown here is derived from an EMBL/GenBank/DDBJ whole genome shotgun (WGS) entry which is preliminary data.</text>
</comment>
<sequence length="394" mass="44704">MINSSRFSYMKFNLFSTITFAFLILVIIFSDSIISSVPIQQNAFENVPNLLHTHQAAGVLEITEADVVVVAPSFAKIPTWPDEMGIFEESDPTRRFDSRVREFFSRNQCKVQAFMTWISPLDSYGQREFFGLETLFETNPSICLIILSETMDSYQGFKILEPLLERGFHVQAMTPDLGDLIRNTPAEIWFNDIKNGVKNPGEIPLPQNLSNLIRLAVLYKYGGIYLDTDFIILKNLEGLRNSIGAQSVDLFGNWTRLNNAVLVFDSNHPLLYKFLEEFASTFDGNVWGHNGPYLVSRVVEKLAKTEEFYNFTVLPPMAFYPVSWGKVAGFFARPSGRVGERWVGAKIRQLSRLTYGVHLWNSKSSGIEIEEGSIMERLISDHCVVCSKPTSWSS</sequence>
<reference evidence="2 3" key="1">
    <citation type="submission" date="2024-06" db="EMBL/GenBank/DDBJ databases">
        <title>A chromosome level genome sequence of Diviner's sage (Salvia divinorum).</title>
        <authorList>
            <person name="Ford S.A."/>
            <person name="Ro D.-K."/>
            <person name="Ness R.W."/>
            <person name="Phillips M.A."/>
        </authorList>
    </citation>
    <scope>NUCLEOTIDE SEQUENCE [LARGE SCALE GENOMIC DNA]</scope>
    <source>
        <strain evidence="2">SAF-2024a</strain>
        <tissue evidence="2">Leaf</tissue>
    </source>
</reference>
<dbReference type="Gene3D" id="3.90.550.20">
    <property type="match status" value="1"/>
</dbReference>
<keyword evidence="2" id="KW-0328">Glycosyltransferase</keyword>
<keyword evidence="2" id="KW-0808">Transferase</keyword>